<protein>
    <submittedName>
        <fullName evidence="1">Uncharacterized protein</fullName>
    </submittedName>
</protein>
<reference evidence="1 2" key="1">
    <citation type="submission" date="2016-03" db="EMBL/GenBank/DDBJ databases">
        <title>Cyphomyrmex costatus WGS genome.</title>
        <authorList>
            <person name="Nygaard S."/>
            <person name="Hu H."/>
            <person name="Boomsma J."/>
            <person name="Zhang G."/>
        </authorList>
    </citation>
    <scope>NUCLEOTIDE SEQUENCE [LARGE SCALE GENOMIC DNA]</scope>
    <source>
        <strain evidence="1">MS0001</strain>
        <tissue evidence="1">Whole body</tissue>
    </source>
</reference>
<sequence>MQRIRDRLLLNGIQHFRFATRPTGRGKRVLHKVSSTLHSGSEEPYQTCRIDSVVNRALN</sequence>
<accession>A0A195D0X2</accession>
<name>A0A195D0X2_9HYME</name>
<dbReference type="Proteomes" id="UP000078542">
    <property type="component" value="Unassembled WGS sequence"/>
</dbReference>
<gene>
    <name evidence="1" type="ORF">ALC62_02591</name>
</gene>
<evidence type="ECO:0000313" key="2">
    <source>
        <dbReference type="Proteomes" id="UP000078542"/>
    </source>
</evidence>
<dbReference type="EMBL" id="KQ977004">
    <property type="protein sequence ID" value="KYN06512.1"/>
    <property type="molecule type" value="Genomic_DNA"/>
</dbReference>
<evidence type="ECO:0000313" key="1">
    <source>
        <dbReference type="EMBL" id="KYN06512.1"/>
    </source>
</evidence>
<keyword evidence="2" id="KW-1185">Reference proteome</keyword>
<dbReference type="AlphaFoldDB" id="A0A195D0X2"/>
<organism evidence="1 2">
    <name type="scientific">Cyphomyrmex costatus</name>
    <dbReference type="NCBI Taxonomy" id="456900"/>
    <lineage>
        <taxon>Eukaryota</taxon>
        <taxon>Metazoa</taxon>
        <taxon>Ecdysozoa</taxon>
        <taxon>Arthropoda</taxon>
        <taxon>Hexapoda</taxon>
        <taxon>Insecta</taxon>
        <taxon>Pterygota</taxon>
        <taxon>Neoptera</taxon>
        <taxon>Endopterygota</taxon>
        <taxon>Hymenoptera</taxon>
        <taxon>Apocrita</taxon>
        <taxon>Aculeata</taxon>
        <taxon>Formicoidea</taxon>
        <taxon>Formicidae</taxon>
        <taxon>Myrmicinae</taxon>
        <taxon>Cyphomyrmex</taxon>
    </lineage>
</organism>
<proteinExistence type="predicted"/>